<organism evidence="1 2">
    <name type="scientific">Thalassobius vesicularis</name>
    <dbReference type="NCBI Taxonomy" id="1294297"/>
    <lineage>
        <taxon>Bacteria</taxon>
        <taxon>Pseudomonadati</taxon>
        <taxon>Pseudomonadota</taxon>
        <taxon>Alphaproteobacteria</taxon>
        <taxon>Rhodobacterales</taxon>
        <taxon>Roseobacteraceae</taxon>
        <taxon>Thalassovita</taxon>
    </lineage>
</organism>
<dbReference type="Proteomes" id="UP000306113">
    <property type="component" value="Unassembled WGS sequence"/>
</dbReference>
<evidence type="ECO:0008006" key="3">
    <source>
        <dbReference type="Google" id="ProtNLM"/>
    </source>
</evidence>
<keyword evidence="2" id="KW-1185">Reference proteome</keyword>
<dbReference type="EMBL" id="SSMD01000011">
    <property type="protein sequence ID" value="THD71641.1"/>
    <property type="molecule type" value="Genomic_DNA"/>
</dbReference>
<accession>A0A4S3M5Y7</accession>
<evidence type="ECO:0000313" key="1">
    <source>
        <dbReference type="EMBL" id="THD71641.1"/>
    </source>
</evidence>
<gene>
    <name evidence="1" type="ORF">E7681_17735</name>
</gene>
<name>A0A4S3M5Y7_9RHOB</name>
<reference evidence="1 2" key="1">
    <citation type="submission" date="2019-04" db="EMBL/GenBank/DDBJ databases">
        <title>Draft genome sequence of Youngimonas vesicularis.</title>
        <authorList>
            <person name="Hameed A."/>
        </authorList>
    </citation>
    <scope>NUCLEOTIDE SEQUENCE [LARGE SCALE GENOMIC DNA]</scope>
    <source>
        <strain evidence="1 2">CC-AMW-E</strain>
    </source>
</reference>
<proteinExistence type="predicted"/>
<protein>
    <recommendedName>
        <fullName evidence="3">DUF4325 domain-containing protein</fullName>
    </recommendedName>
</protein>
<dbReference type="RefSeq" id="WP_136340597.1">
    <property type="nucleotide sequence ID" value="NZ_SSMD01000011.1"/>
</dbReference>
<comment type="caution">
    <text evidence="1">The sequence shown here is derived from an EMBL/GenBank/DDBJ whole genome shotgun (WGS) entry which is preliminary data.</text>
</comment>
<dbReference type="AlphaFoldDB" id="A0A4S3M5Y7"/>
<evidence type="ECO:0000313" key="2">
    <source>
        <dbReference type="Proteomes" id="UP000306113"/>
    </source>
</evidence>
<sequence length="110" mass="12360">MLTIDLSKLTRHKVTMLTGHPRGLEARTMYALDAIDGADETAVIVAPVELDTITPSFVQGFLAASLRHLGEENLRRKYDVSHLPSFLQEDFETGLQRLLLHLRAKNKVVH</sequence>
<dbReference type="OrthoDB" id="7869243at2"/>